<dbReference type="GO" id="GO:0051539">
    <property type="term" value="F:4 iron, 4 sulfur cluster binding"/>
    <property type="evidence" value="ECO:0007669"/>
    <property type="project" value="UniProtKB-KW"/>
</dbReference>
<comment type="caution">
    <text evidence="9">The sequence shown here is derived from an EMBL/GenBank/DDBJ whole genome shotgun (WGS) entry which is preliminary data.</text>
</comment>
<dbReference type="InterPro" id="IPR023867">
    <property type="entry name" value="Sulphatase_maturase_rSAM"/>
</dbReference>
<dbReference type="InterPro" id="IPR034485">
    <property type="entry name" value="Anaerobic_Cys-type_sulfatase-m"/>
</dbReference>
<keyword evidence="2" id="KW-0004">4Fe-4S</keyword>
<dbReference type="NCBIfam" id="TIGR03942">
    <property type="entry name" value="sulfatase_rSAM"/>
    <property type="match status" value="1"/>
</dbReference>
<name>A0A9D1SG18_9FIRM</name>
<dbReference type="Proteomes" id="UP000824081">
    <property type="component" value="Unassembled WGS sequence"/>
</dbReference>
<keyword evidence="3" id="KW-0949">S-adenosyl-L-methionine</keyword>
<dbReference type="GO" id="GO:0016491">
    <property type="term" value="F:oxidoreductase activity"/>
    <property type="evidence" value="ECO:0007669"/>
    <property type="project" value="InterPro"/>
</dbReference>
<keyword evidence="4" id="KW-0479">Metal-binding</keyword>
<dbReference type="CDD" id="cd01335">
    <property type="entry name" value="Radical_SAM"/>
    <property type="match status" value="1"/>
</dbReference>
<dbReference type="GO" id="GO:0046872">
    <property type="term" value="F:metal ion binding"/>
    <property type="evidence" value="ECO:0007669"/>
    <property type="project" value="UniProtKB-KW"/>
</dbReference>
<dbReference type="SFLD" id="SFLDG01067">
    <property type="entry name" value="SPASM/twitch_domain_containing"/>
    <property type="match status" value="1"/>
</dbReference>
<dbReference type="InterPro" id="IPR007197">
    <property type="entry name" value="rSAM"/>
</dbReference>
<dbReference type="SFLD" id="SFLDG01386">
    <property type="entry name" value="main_SPASM_domain-containing"/>
    <property type="match status" value="1"/>
</dbReference>
<evidence type="ECO:0000256" key="7">
    <source>
        <dbReference type="ARBA" id="ARBA00023601"/>
    </source>
</evidence>
<protein>
    <submittedName>
        <fullName evidence="9">Anaerobic sulfatase maturase</fullName>
    </submittedName>
</protein>
<evidence type="ECO:0000256" key="5">
    <source>
        <dbReference type="ARBA" id="ARBA00023004"/>
    </source>
</evidence>
<dbReference type="SFLD" id="SFLDG01072">
    <property type="entry name" value="dehydrogenase_like"/>
    <property type="match status" value="1"/>
</dbReference>
<evidence type="ECO:0000256" key="4">
    <source>
        <dbReference type="ARBA" id="ARBA00022723"/>
    </source>
</evidence>
<evidence type="ECO:0000256" key="3">
    <source>
        <dbReference type="ARBA" id="ARBA00022691"/>
    </source>
</evidence>
<evidence type="ECO:0000256" key="1">
    <source>
        <dbReference type="ARBA" id="ARBA00001966"/>
    </source>
</evidence>
<proteinExistence type="inferred from homology"/>
<evidence type="ECO:0000313" key="10">
    <source>
        <dbReference type="Proteomes" id="UP000824081"/>
    </source>
</evidence>
<dbReference type="Pfam" id="PF04055">
    <property type="entry name" value="Radical_SAM"/>
    <property type="match status" value="1"/>
</dbReference>
<dbReference type="NCBIfam" id="NF010321">
    <property type="entry name" value="PRK13758.1"/>
    <property type="match status" value="1"/>
</dbReference>
<reference evidence="9" key="1">
    <citation type="submission" date="2020-10" db="EMBL/GenBank/DDBJ databases">
        <authorList>
            <person name="Gilroy R."/>
        </authorList>
    </citation>
    <scope>NUCLEOTIDE SEQUENCE</scope>
    <source>
        <strain evidence="9">11687</strain>
    </source>
</reference>
<dbReference type="PANTHER" id="PTHR43273:SF3">
    <property type="entry name" value="ANAEROBIC SULFATASE-MATURATING ENZYME HOMOLOG ASLB-RELATED"/>
    <property type="match status" value="1"/>
</dbReference>
<dbReference type="Pfam" id="PF13186">
    <property type="entry name" value="SPASM"/>
    <property type="match status" value="1"/>
</dbReference>
<comment type="similarity">
    <text evidence="7">Belongs to the radical SAM superfamily. Anaerobic sulfatase-maturating enzyme family.</text>
</comment>
<organism evidence="9 10">
    <name type="scientific">Candidatus Scatosoma pullistercoris</name>
    <dbReference type="NCBI Taxonomy" id="2840934"/>
    <lineage>
        <taxon>Bacteria</taxon>
        <taxon>Bacillati</taxon>
        <taxon>Bacillota</taxon>
        <taxon>Clostridia</taxon>
        <taxon>Candidatus Scatosoma</taxon>
    </lineage>
</organism>
<dbReference type="SFLD" id="SFLDG01384">
    <property type="entry name" value="thioether_bond_formation_requi"/>
    <property type="match status" value="1"/>
</dbReference>
<evidence type="ECO:0000256" key="6">
    <source>
        <dbReference type="ARBA" id="ARBA00023014"/>
    </source>
</evidence>
<dbReference type="SFLD" id="SFLDF00289">
    <property type="entry name" value="anaerobic_Cys-type_sulfatase-m"/>
    <property type="match status" value="1"/>
</dbReference>
<dbReference type="InterPro" id="IPR023885">
    <property type="entry name" value="4Fe4S-binding_SPASM_dom"/>
</dbReference>
<dbReference type="PANTHER" id="PTHR43273">
    <property type="entry name" value="ANAEROBIC SULFATASE-MATURATING ENZYME HOMOLOG ASLB-RELATED"/>
    <property type="match status" value="1"/>
</dbReference>
<dbReference type="InterPro" id="IPR058240">
    <property type="entry name" value="rSAM_sf"/>
</dbReference>
<evidence type="ECO:0000259" key="8">
    <source>
        <dbReference type="PROSITE" id="PS51918"/>
    </source>
</evidence>
<evidence type="ECO:0000256" key="2">
    <source>
        <dbReference type="ARBA" id="ARBA00022485"/>
    </source>
</evidence>
<keyword evidence="5" id="KW-0408">Iron</keyword>
<evidence type="ECO:0000313" key="9">
    <source>
        <dbReference type="EMBL" id="HIU58715.1"/>
    </source>
</evidence>
<dbReference type="EMBL" id="DVMZ01000036">
    <property type="protein sequence ID" value="HIU58715.1"/>
    <property type="molecule type" value="Genomic_DNA"/>
</dbReference>
<dbReference type="SUPFAM" id="SSF102114">
    <property type="entry name" value="Radical SAM enzymes"/>
    <property type="match status" value="1"/>
</dbReference>
<dbReference type="CDD" id="cd21120">
    <property type="entry name" value="SPASM_anSME"/>
    <property type="match status" value="1"/>
</dbReference>
<keyword evidence="6" id="KW-0411">Iron-sulfur</keyword>
<dbReference type="PROSITE" id="PS51918">
    <property type="entry name" value="RADICAL_SAM"/>
    <property type="match status" value="1"/>
</dbReference>
<gene>
    <name evidence="9" type="ORF">IAC57_01305</name>
</gene>
<reference evidence="9" key="2">
    <citation type="journal article" date="2021" name="PeerJ">
        <title>Extensive microbial diversity within the chicken gut microbiome revealed by metagenomics and culture.</title>
        <authorList>
            <person name="Gilroy R."/>
            <person name="Ravi A."/>
            <person name="Getino M."/>
            <person name="Pursley I."/>
            <person name="Horton D.L."/>
            <person name="Alikhan N.F."/>
            <person name="Baker D."/>
            <person name="Gharbi K."/>
            <person name="Hall N."/>
            <person name="Watson M."/>
            <person name="Adriaenssens E.M."/>
            <person name="Foster-Nyarko E."/>
            <person name="Jarju S."/>
            <person name="Secka A."/>
            <person name="Antonio M."/>
            <person name="Oren A."/>
            <person name="Chaudhuri R.R."/>
            <person name="La Ragione R."/>
            <person name="Hildebrand F."/>
            <person name="Pallen M.J."/>
        </authorList>
    </citation>
    <scope>NUCLEOTIDE SEQUENCE</scope>
    <source>
        <strain evidence="9">11687</strain>
    </source>
</reference>
<dbReference type="SFLD" id="SFLDS00029">
    <property type="entry name" value="Radical_SAM"/>
    <property type="match status" value="1"/>
</dbReference>
<dbReference type="Gene3D" id="3.20.20.70">
    <property type="entry name" value="Aldolase class I"/>
    <property type="match status" value="1"/>
</dbReference>
<dbReference type="InterPro" id="IPR047207">
    <property type="entry name" value="SPASM_anSME"/>
</dbReference>
<sequence>MRHVSLLIKPASSLCNMRCRYCFYADVSEHRTVKNYGVMTPELQEKMVENAFRTATESVSFAFQGGEPTLAGLEYFRRHVRLCKKYQKPGIRVSRSVQTNGLLLDDEWAAFFAENQFLVGLSLDGPKEIHDANRMDAAGKGTFPAVMEAGRLLKKHGVPFNILCVVDNTVARNANQVLNFFLQNGFFYLQFIPCLDELDFNGETEPRLSAQAYLRFLLTSVRKYVSCFRKGTFLSIRNLDNYVGMLLNLPPESCAMNGRCSAYFVVEGDGSVYPCDFYVLDRYKMGNVAEQSFQEMYDSELCRKFVAESLWVDPACKQCPWYALCRGGCRREREPFREGKPGLNRFCETYRKFFEQAVPQLEYVAAELRRRSGGGACREGRSM</sequence>
<feature type="domain" description="Radical SAM core" evidence="8">
    <location>
        <begin position="1"/>
        <end position="229"/>
    </location>
</feature>
<dbReference type="InterPro" id="IPR013785">
    <property type="entry name" value="Aldolase_TIM"/>
</dbReference>
<dbReference type="AlphaFoldDB" id="A0A9D1SG18"/>
<dbReference type="NCBIfam" id="TIGR04085">
    <property type="entry name" value="rSAM_more_4Fe4S"/>
    <property type="match status" value="1"/>
</dbReference>
<accession>A0A9D1SG18</accession>
<comment type="cofactor">
    <cofactor evidence="1">
        <name>[4Fe-4S] cluster</name>
        <dbReference type="ChEBI" id="CHEBI:49883"/>
    </cofactor>
</comment>